<gene>
    <name evidence="1" type="ORF">CRH09_05845</name>
</gene>
<dbReference type="RefSeq" id="WP_098693051.1">
    <property type="nucleotide sequence ID" value="NZ_CP023778.1"/>
</dbReference>
<dbReference type="EMBL" id="CP023778">
    <property type="protein sequence ID" value="ATL65811.1"/>
    <property type="molecule type" value="Genomic_DNA"/>
</dbReference>
<accession>A0A291RDX5</accession>
<evidence type="ECO:0008006" key="3">
    <source>
        <dbReference type="Google" id="ProtNLM"/>
    </source>
</evidence>
<evidence type="ECO:0000313" key="1">
    <source>
        <dbReference type="EMBL" id="ATL65811.1"/>
    </source>
</evidence>
<dbReference type="GeneID" id="88356956"/>
<dbReference type="KEGG" id="ntp:CRH09_05845"/>
<reference evidence="1 2" key="1">
    <citation type="submission" date="2017-10" db="EMBL/GenBank/DDBJ databases">
        <title>Comparative genomics between pathogenic Norcardia.</title>
        <authorList>
            <person name="Zeng L."/>
        </authorList>
    </citation>
    <scope>NUCLEOTIDE SEQUENCE [LARGE SCALE GENOMIC DNA]</scope>
    <source>
        <strain evidence="1 2">NC_YFY_NT001</strain>
    </source>
</reference>
<dbReference type="Proteomes" id="UP000221961">
    <property type="component" value="Chromosome"/>
</dbReference>
<dbReference type="SUPFAM" id="SSF140453">
    <property type="entry name" value="EsxAB dimer-like"/>
    <property type="match status" value="1"/>
</dbReference>
<protein>
    <recommendedName>
        <fullName evidence="3">ESX-1 secretion-associated protein</fullName>
    </recommendedName>
</protein>
<dbReference type="AlphaFoldDB" id="A0A291RDX5"/>
<dbReference type="Gene3D" id="1.10.287.1060">
    <property type="entry name" value="ESAT-6-like"/>
    <property type="match status" value="1"/>
</dbReference>
<proteinExistence type="predicted"/>
<name>A0A291RDX5_9NOCA</name>
<organism evidence="1 2">
    <name type="scientific">Nocardia terpenica</name>
    <dbReference type="NCBI Taxonomy" id="455432"/>
    <lineage>
        <taxon>Bacteria</taxon>
        <taxon>Bacillati</taxon>
        <taxon>Actinomycetota</taxon>
        <taxon>Actinomycetes</taxon>
        <taxon>Mycobacteriales</taxon>
        <taxon>Nocardiaceae</taxon>
        <taxon>Nocardia</taxon>
    </lineage>
</organism>
<dbReference type="InterPro" id="IPR036689">
    <property type="entry name" value="ESAT-6-like_sf"/>
</dbReference>
<evidence type="ECO:0000313" key="2">
    <source>
        <dbReference type="Proteomes" id="UP000221961"/>
    </source>
</evidence>
<sequence length="113" mass="11622">MTGTGSDGVTIDAAGVASLAAEMRRSAETIAQHAGRLDAQLFGTGRGGAESEAGRNYAAHGEAVHAGLERISHWLRQWSRAVSATADALGAAGVDYSTTERENARRIAAAGNQ</sequence>